<keyword evidence="2" id="KW-1185">Reference proteome</keyword>
<feature type="non-terminal residue" evidence="1">
    <location>
        <position position="114"/>
    </location>
</feature>
<protein>
    <recommendedName>
        <fullName evidence="3">WXG100 family type VII secretion target</fullName>
    </recommendedName>
</protein>
<dbReference type="Gene3D" id="1.10.287.1060">
    <property type="entry name" value="ESAT-6-like"/>
    <property type="match status" value="1"/>
</dbReference>
<organism evidence="1 2">
    <name type="scientific">Micromonospora tarensis</name>
    <dbReference type="NCBI Taxonomy" id="2806100"/>
    <lineage>
        <taxon>Bacteria</taxon>
        <taxon>Bacillati</taxon>
        <taxon>Actinomycetota</taxon>
        <taxon>Actinomycetes</taxon>
        <taxon>Micromonosporales</taxon>
        <taxon>Micromonosporaceae</taxon>
        <taxon>Micromonospora</taxon>
    </lineage>
</organism>
<dbReference type="Proteomes" id="UP000622245">
    <property type="component" value="Unassembled WGS sequence"/>
</dbReference>
<comment type="caution">
    <text evidence="1">The sequence shown here is derived from an EMBL/GenBank/DDBJ whole genome shotgun (WGS) entry which is preliminary data.</text>
</comment>
<sequence>MAGAGAAWAGLTGPVDRRVDGLSGAAERLRGGWSGAAASAANARLDGHRAELAFVAPALIEVDQVLADLSARLTVAKAQLTEVVARADAAGLLVDRAGGGAHRPGPGRAHRAGR</sequence>
<evidence type="ECO:0008006" key="3">
    <source>
        <dbReference type="Google" id="ProtNLM"/>
    </source>
</evidence>
<proteinExistence type="predicted"/>
<dbReference type="EMBL" id="JAEVHL010000279">
    <property type="protein sequence ID" value="MBM0279391.1"/>
    <property type="molecule type" value="Genomic_DNA"/>
</dbReference>
<name>A0ABS1YQK0_9ACTN</name>
<evidence type="ECO:0000313" key="1">
    <source>
        <dbReference type="EMBL" id="MBM0279391.1"/>
    </source>
</evidence>
<accession>A0ABS1YQK0</accession>
<dbReference type="SUPFAM" id="SSF140453">
    <property type="entry name" value="EsxAB dimer-like"/>
    <property type="match status" value="1"/>
</dbReference>
<gene>
    <name evidence="1" type="ORF">JM949_31250</name>
</gene>
<evidence type="ECO:0000313" key="2">
    <source>
        <dbReference type="Proteomes" id="UP000622245"/>
    </source>
</evidence>
<dbReference type="InterPro" id="IPR036689">
    <property type="entry name" value="ESAT-6-like_sf"/>
</dbReference>
<reference evidence="1 2" key="1">
    <citation type="submission" date="2021-01" db="EMBL/GenBank/DDBJ databases">
        <title>Draft genome sequence of Micromonospora sp. strain STR1s_6.</title>
        <authorList>
            <person name="Karlyshev A."/>
            <person name="Jawad R."/>
        </authorList>
    </citation>
    <scope>NUCLEOTIDE SEQUENCE [LARGE SCALE GENOMIC DNA]</scope>
    <source>
        <strain evidence="1 2">STR1S-6</strain>
    </source>
</reference>